<dbReference type="PANTHER" id="PTHR45939:SF5">
    <property type="entry name" value="PEROXISOMAL MEMBRANE PROTEIN PMP34"/>
    <property type="match status" value="1"/>
</dbReference>
<evidence type="ECO:0000256" key="2">
    <source>
        <dbReference type="ARBA" id="ARBA00006375"/>
    </source>
</evidence>
<dbReference type="PROSITE" id="PS50920">
    <property type="entry name" value="SOLCAR"/>
    <property type="match status" value="1"/>
</dbReference>
<dbReference type="GO" id="GO:0044610">
    <property type="term" value="F:FMN transmembrane transporter activity"/>
    <property type="evidence" value="ECO:0007669"/>
    <property type="project" value="TreeGrafter"/>
</dbReference>
<keyword evidence="12" id="KW-1185">Reference proteome</keyword>
<evidence type="ECO:0000313" key="12">
    <source>
        <dbReference type="Proteomes" id="UP001208570"/>
    </source>
</evidence>
<keyword evidence="4 9" id="KW-0812">Transmembrane</keyword>
<evidence type="ECO:0000256" key="6">
    <source>
        <dbReference type="ARBA" id="ARBA00022989"/>
    </source>
</evidence>
<comment type="similarity">
    <text evidence="2 10">Belongs to the mitochondrial carrier (TC 2.A.29) family.</text>
</comment>
<feature type="repeat" description="Solcar" evidence="9">
    <location>
        <begin position="1"/>
        <end position="58"/>
    </location>
</feature>
<proteinExistence type="inferred from homology"/>
<dbReference type="Proteomes" id="UP001208570">
    <property type="component" value="Unassembled WGS sequence"/>
</dbReference>
<evidence type="ECO:0000313" key="11">
    <source>
        <dbReference type="EMBL" id="KAK2160776.1"/>
    </source>
</evidence>
<organism evidence="11 12">
    <name type="scientific">Paralvinella palmiformis</name>
    <dbReference type="NCBI Taxonomy" id="53620"/>
    <lineage>
        <taxon>Eukaryota</taxon>
        <taxon>Metazoa</taxon>
        <taxon>Spiralia</taxon>
        <taxon>Lophotrochozoa</taxon>
        <taxon>Annelida</taxon>
        <taxon>Polychaeta</taxon>
        <taxon>Sedentaria</taxon>
        <taxon>Canalipalpata</taxon>
        <taxon>Terebellida</taxon>
        <taxon>Terebelliformia</taxon>
        <taxon>Alvinellidae</taxon>
        <taxon>Paralvinella</taxon>
    </lineage>
</organism>
<dbReference type="GO" id="GO:0005347">
    <property type="term" value="F:ATP transmembrane transporter activity"/>
    <property type="evidence" value="ECO:0007669"/>
    <property type="project" value="TreeGrafter"/>
</dbReference>
<evidence type="ECO:0000256" key="9">
    <source>
        <dbReference type="PROSITE-ProRule" id="PRU00282"/>
    </source>
</evidence>
<dbReference type="AlphaFoldDB" id="A0AAD9JXN3"/>
<evidence type="ECO:0000256" key="4">
    <source>
        <dbReference type="ARBA" id="ARBA00022692"/>
    </source>
</evidence>
<keyword evidence="8" id="KW-0576">Peroxisome</keyword>
<name>A0AAD9JXN3_9ANNE</name>
<evidence type="ECO:0000256" key="10">
    <source>
        <dbReference type="RuleBase" id="RU000488"/>
    </source>
</evidence>
<dbReference type="GO" id="GO:0015228">
    <property type="term" value="F:coenzyme A transmembrane transporter activity"/>
    <property type="evidence" value="ECO:0007669"/>
    <property type="project" value="TreeGrafter"/>
</dbReference>
<dbReference type="InterPro" id="IPR018108">
    <property type="entry name" value="MCP_transmembrane"/>
</dbReference>
<protein>
    <submittedName>
        <fullName evidence="11">Uncharacterized protein</fullName>
    </submittedName>
</protein>
<dbReference type="GO" id="GO:0005778">
    <property type="term" value="C:peroxisomal membrane"/>
    <property type="evidence" value="ECO:0007669"/>
    <property type="project" value="UniProtKB-SubCell"/>
</dbReference>
<evidence type="ECO:0000256" key="7">
    <source>
        <dbReference type="ARBA" id="ARBA00023136"/>
    </source>
</evidence>
<evidence type="ECO:0000256" key="3">
    <source>
        <dbReference type="ARBA" id="ARBA00022448"/>
    </source>
</evidence>
<dbReference type="EMBL" id="JAODUP010000127">
    <property type="protein sequence ID" value="KAK2160776.1"/>
    <property type="molecule type" value="Genomic_DNA"/>
</dbReference>
<dbReference type="InterPro" id="IPR023395">
    <property type="entry name" value="MCP_dom_sf"/>
</dbReference>
<evidence type="ECO:0000256" key="5">
    <source>
        <dbReference type="ARBA" id="ARBA00022737"/>
    </source>
</evidence>
<keyword evidence="3 10" id="KW-0813">Transport</keyword>
<comment type="subcellular location">
    <subcellularLocation>
        <location evidence="1">Peroxisome membrane</location>
        <topology evidence="1">Multi-pass membrane protein</topology>
    </subcellularLocation>
</comment>
<reference evidence="11" key="1">
    <citation type="journal article" date="2023" name="Mol. Biol. Evol.">
        <title>Third-Generation Sequencing Reveals the Adaptive Role of the Epigenome in Three Deep-Sea Polychaetes.</title>
        <authorList>
            <person name="Perez M."/>
            <person name="Aroh O."/>
            <person name="Sun Y."/>
            <person name="Lan Y."/>
            <person name="Juniper S.K."/>
            <person name="Young C.R."/>
            <person name="Angers B."/>
            <person name="Qian P.Y."/>
        </authorList>
    </citation>
    <scope>NUCLEOTIDE SEQUENCE</scope>
    <source>
        <strain evidence="11">P08H-3</strain>
    </source>
</reference>
<dbReference type="Gene3D" id="1.50.40.10">
    <property type="entry name" value="Mitochondrial carrier domain"/>
    <property type="match status" value="1"/>
</dbReference>
<comment type="caution">
    <text evidence="11">The sequence shown here is derived from an EMBL/GenBank/DDBJ whole genome shotgun (WGS) entry which is preliminary data.</text>
</comment>
<dbReference type="SUPFAM" id="SSF103506">
    <property type="entry name" value="Mitochondrial carrier"/>
    <property type="match status" value="1"/>
</dbReference>
<dbReference type="InterPro" id="IPR052217">
    <property type="entry name" value="Mito/Peroxisomal_Carrier"/>
</dbReference>
<keyword evidence="7 9" id="KW-0472">Membrane</keyword>
<keyword evidence="5" id="KW-0677">Repeat</keyword>
<dbReference type="Pfam" id="PF00153">
    <property type="entry name" value="Mito_carr"/>
    <property type="match status" value="1"/>
</dbReference>
<dbReference type="PANTHER" id="PTHR45939">
    <property type="entry name" value="PEROXISOMAL MEMBRANE PROTEIN PMP34-RELATED"/>
    <property type="match status" value="1"/>
</dbReference>
<evidence type="ECO:0000256" key="8">
    <source>
        <dbReference type="ARBA" id="ARBA00023140"/>
    </source>
</evidence>
<sequence length="114" mass="12679">MYSFVCLKFNFFYARKDAVATIHKKEGISALWSGTVPSIILATNPAVQFMVYEALKRRIQGQGKQKNLASLTYFAMGAVSKMAATIVTYPLQVVQARSRVSIKTNVLAMLLNNK</sequence>
<dbReference type="GO" id="GO:0080122">
    <property type="term" value="F:AMP transmembrane transporter activity"/>
    <property type="evidence" value="ECO:0007669"/>
    <property type="project" value="TreeGrafter"/>
</dbReference>
<accession>A0AAD9JXN3</accession>
<gene>
    <name evidence="11" type="ORF">LSH36_127g12005</name>
</gene>
<dbReference type="GO" id="GO:0051724">
    <property type="term" value="F:NAD transmembrane transporter activity"/>
    <property type="evidence" value="ECO:0007669"/>
    <property type="project" value="TreeGrafter"/>
</dbReference>
<evidence type="ECO:0000256" key="1">
    <source>
        <dbReference type="ARBA" id="ARBA00004585"/>
    </source>
</evidence>
<keyword evidence="6" id="KW-1133">Transmembrane helix</keyword>
<dbReference type="GO" id="GO:0015217">
    <property type="term" value="F:ADP transmembrane transporter activity"/>
    <property type="evidence" value="ECO:0007669"/>
    <property type="project" value="TreeGrafter"/>
</dbReference>
<dbReference type="GO" id="GO:0015230">
    <property type="term" value="F:FAD transmembrane transporter activity"/>
    <property type="evidence" value="ECO:0007669"/>
    <property type="project" value="TreeGrafter"/>
</dbReference>